<dbReference type="GO" id="GO:0005789">
    <property type="term" value="C:endoplasmic reticulum membrane"/>
    <property type="evidence" value="ECO:0007669"/>
    <property type="project" value="UniProtKB-SubCell"/>
</dbReference>
<keyword evidence="9 14" id="KW-1133">Transmembrane helix</keyword>
<evidence type="ECO:0000256" key="4">
    <source>
        <dbReference type="ARBA" id="ARBA00020831"/>
    </source>
</evidence>
<dbReference type="PANTHER" id="PTHR12250">
    <property type="entry name" value="PHOSPHATIDYLINOSITOL GLYCAN, CLASS N"/>
    <property type="match status" value="1"/>
</dbReference>
<evidence type="ECO:0000256" key="1">
    <source>
        <dbReference type="ARBA" id="ARBA00004477"/>
    </source>
</evidence>
<feature type="transmembrane region" description="Helical" evidence="14">
    <location>
        <begin position="528"/>
        <end position="545"/>
    </location>
</feature>
<evidence type="ECO:0000256" key="5">
    <source>
        <dbReference type="ARBA" id="ARBA00022502"/>
    </source>
</evidence>
<feature type="domain" description="GPI ethanolamine phosphate transferase 1 C-terminal" evidence="15">
    <location>
        <begin position="457"/>
        <end position="900"/>
    </location>
</feature>
<dbReference type="GO" id="GO:0000324">
    <property type="term" value="C:fungal-type vacuole"/>
    <property type="evidence" value="ECO:0007669"/>
    <property type="project" value="EnsemblFungi"/>
</dbReference>
<accession>A0A1A0H791</accession>
<dbReference type="GO" id="GO:0006506">
    <property type="term" value="P:GPI anchor biosynthetic process"/>
    <property type="evidence" value="ECO:0007669"/>
    <property type="project" value="UniProtKB-UniPathway"/>
</dbReference>
<keyword evidence="6 14" id="KW-0808">Transferase</keyword>
<evidence type="ECO:0000256" key="10">
    <source>
        <dbReference type="ARBA" id="ARBA00023136"/>
    </source>
</evidence>
<dbReference type="GeneID" id="30031992"/>
<comment type="caution">
    <text evidence="16">The sequence shown here is derived from an EMBL/GenBank/DDBJ whole genome shotgun (WGS) entry which is preliminary data.</text>
</comment>
<protein>
    <recommendedName>
        <fullName evidence="4 14">GPI ethanolamine phosphate transferase 1</fullName>
        <ecNumber evidence="14">2.-.-.-</ecNumber>
    </recommendedName>
</protein>
<dbReference type="EMBL" id="LXTC01000005">
    <property type="protein sequence ID" value="OBA19845.1"/>
    <property type="molecule type" value="Genomic_DNA"/>
</dbReference>
<dbReference type="STRING" id="869754.A0A1A0H791"/>
<feature type="transmembrane region" description="Helical" evidence="14">
    <location>
        <begin position="7"/>
        <end position="29"/>
    </location>
</feature>
<keyword evidence="5 14" id="KW-0337">GPI-anchor biosynthesis</keyword>
<feature type="transmembrane region" description="Helical" evidence="14">
    <location>
        <begin position="557"/>
        <end position="578"/>
    </location>
</feature>
<keyword evidence="7 14" id="KW-0812">Transmembrane</keyword>
<keyword evidence="10 14" id="KW-0472">Membrane</keyword>
<evidence type="ECO:0000256" key="7">
    <source>
        <dbReference type="ARBA" id="ARBA00022692"/>
    </source>
</evidence>
<comment type="similarity">
    <text evidence="3 14">Belongs to the PIGG/PIGN/PIGO family. PIGN subfamily.</text>
</comment>
<dbReference type="GO" id="GO:0015867">
    <property type="term" value="P:ATP transport"/>
    <property type="evidence" value="ECO:0007669"/>
    <property type="project" value="EnsemblFungi"/>
</dbReference>
<evidence type="ECO:0000256" key="6">
    <source>
        <dbReference type="ARBA" id="ARBA00022679"/>
    </source>
</evidence>
<evidence type="ECO:0000256" key="8">
    <source>
        <dbReference type="ARBA" id="ARBA00022824"/>
    </source>
</evidence>
<keyword evidence="8 14" id="KW-0256">Endoplasmic reticulum</keyword>
<feature type="transmembrane region" description="Helical" evidence="14">
    <location>
        <begin position="795"/>
        <end position="821"/>
    </location>
</feature>
<dbReference type="GO" id="GO:0071555">
    <property type="term" value="P:cell wall organization"/>
    <property type="evidence" value="ECO:0007669"/>
    <property type="project" value="UniProtKB-KW"/>
</dbReference>
<evidence type="ECO:0000259" key="15">
    <source>
        <dbReference type="Pfam" id="PF04987"/>
    </source>
</evidence>
<dbReference type="InterPro" id="IPR017850">
    <property type="entry name" value="Alkaline_phosphatase_core_sf"/>
</dbReference>
<dbReference type="Proteomes" id="UP000092555">
    <property type="component" value="Unassembled WGS sequence"/>
</dbReference>
<dbReference type="EC" id="2.-.-.-" evidence="14"/>
<feature type="transmembrane region" description="Helical" evidence="14">
    <location>
        <begin position="672"/>
        <end position="693"/>
    </location>
</feature>
<dbReference type="OrthoDB" id="2748310at2759"/>
<dbReference type="FunFam" id="3.40.720.10:FF:000015">
    <property type="entry name" value="GPI ethanolamine phosphate transferase 1"/>
    <property type="match status" value="1"/>
</dbReference>
<name>A0A1A0H791_9ASCO</name>
<comment type="function">
    <text evidence="13 14">Ethanolamine phosphate transferase involved in glycosylphosphatidylinositol-anchor biosynthesis. Transfers ethanolamine phosphate to the first alpha-1,4-linked mannose of the glycosylphosphatidylinositol precursor of GPI-anchor.</text>
</comment>
<organism evidence="16 17">
    <name type="scientific">Metschnikowia bicuspidata var. bicuspidata NRRL YB-4993</name>
    <dbReference type="NCBI Taxonomy" id="869754"/>
    <lineage>
        <taxon>Eukaryota</taxon>
        <taxon>Fungi</taxon>
        <taxon>Dikarya</taxon>
        <taxon>Ascomycota</taxon>
        <taxon>Saccharomycotina</taxon>
        <taxon>Pichiomycetes</taxon>
        <taxon>Metschnikowiaceae</taxon>
        <taxon>Metschnikowia</taxon>
    </lineage>
</organism>
<evidence type="ECO:0000256" key="12">
    <source>
        <dbReference type="ARBA" id="ARBA00023316"/>
    </source>
</evidence>
<feature type="transmembrane region" description="Helical" evidence="14">
    <location>
        <begin position="505"/>
        <end position="522"/>
    </location>
</feature>
<feature type="transmembrane region" description="Helical" evidence="14">
    <location>
        <begin position="705"/>
        <end position="725"/>
    </location>
</feature>
<dbReference type="Pfam" id="PF04987">
    <property type="entry name" value="PigN"/>
    <property type="match status" value="1"/>
</dbReference>
<comment type="pathway">
    <text evidence="2 14">Glycolipid biosynthesis; glycosylphosphatidylinositol-anchor biosynthesis.</text>
</comment>
<keyword evidence="11" id="KW-0325">Glycoprotein</keyword>
<dbReference type="PANTHER" id="PTHR12250:SF0">
    <property type="entry name" value="GPI ETHANOLAMINE PHOSPHATE TRANSFERASE 1"/>
    <property type="match status" value="1"/>
</dbReference>
<feature type="transmembrane region" description="Helical" evidence="14">
    <location>
        <begin position="874"/>
        <end position="895"/>
    </location>
</feature>
<dbReference type="AlphaFoldDB" id="A0A1A0H791"/>
<dbReference type="GO" id="GO:0009277">
    <property type="term" value="C:fungal-type cell wall"/>
    <property type="evidence" value="ECO:0007669"/>
    <property type="project" value="EnsemblFungi"/>
</dbReference>
<feature type="transmembrane region" description="Helical" evidence="14">
    <location>
        <begin position="641"/>
        <end position="660"/>
    </location>
</feature>
<gene>
    <name evidence="16" type="ORF">METBIDRAFT_79189</name>
</gene>
<evidence type="ECO:0000256" key="3">
    <source>
        <dbReference type="ARBA" id="ARBA00008400"/>
    </source>
</evidence>
<keyword evidence="12" id="KW-0961">Cell wall biogenesis/degradation</keyword>
<evidence type="ECO:0000256" key="14">
    <source>
        <dbReference type="RuleBase" id="RU367138"/>
    </source>
</evidence>
<keyword evidence="17" id="KW-1185">Reference proteome</keyword>
<feature type="transmembrane region" description="Helical" evidence="14">
    <location>
        <begin position="737"/>
        <end position="765"/>
    </location>
</feature>
<evidence type="ECO:0000256" key="13">
    <source>
        <dbReference type="ARBA" id="ARBA00024850"/>
    </source>
</evidence>
<reference evidence="16 17" key="1">
    <citation type="submission" date="2016-05" db="EMBL/GenBank/DDBJ databases">
        <title>Comparative genomics of biotechnologically important yeasts.</title>
        <authorList>
            <consortium name="DOE Joint Genome Institute"/>
            <person name="Riley R."/>
            <person name="Haridas S."/>
            <person name="Wolfe K.H."/>
            <person name="Lopes M.R."/>
            <person name="Hittinger C.T."/>
            <person name="Goker M."/>
            <person name="Salamov A."/>
            <person name="Wisecaver J."/>
            <person name="Long T.M."/>
            <person name="Aerts A.L."/>
            <person name="Barry K."/>
            <person name="Choi C."/>
            <person name="Clum A."/>
            <person name="Coughlan A.Y."/>
            <person name="Deshpande S."/>
            <person name="Douglass A.P."/>
            <person name="Hanson S.J."/>
            <person name="Klenk H.-P."/>
            <person name="LaButti K."/>
            <person name="Lapidus A."/>
            <person name="Lindquist E."/>
            <person name="Lipzen A."/>
            <person name="Meier-kolthoff J.P."/>
            <person name="Ohm R.A."/>
            <person name="Otillar R.P."/>
            <person name="Pangilinan J."/>
            <person name="Peng Y."/>
            <person name="Rokas A."/>
            <person name="Rosa C.A."/>
            <person name="Scheuner C."/>
            <person name="Sibirny A.A."/>
            <person name="Slot J.C."/>
            <person name="Stielow J.B."/>
            <person name="Sun H."/>
            <person name="Kurtzman C.P."/>
            <person name="Blackwell M."/>
            <person name="Grigoriev I.V."/>
            <person name="Jeffries T.W."/>
        </authorList>
    </citation>
    <scope>NUCLEOTIDE SEQUENCE [LARGE SCALE GENOMIC DNA]</scope>
    <source>
        <strain evidence="16 17">NRRL YB-4993</strain>
    </source>
</reference>
<dbReference type="UniPathway" id="UPA00196"/>
<dbReference type="CDD" id="cd16020">
    <property type="entry name" value="GPI_EPT_1"/>
    <property type="match status" value="1"/>
</dbReference>
<evidence type="ECO:0000256" key="9">
    <source>
        <dbReference type="ARBA" id="ARBA00022989"/>
    </source>
</evidence>
<feature type="transmembrane region" description="Helical" evidence="14">
    <location>
        <begin position="472"/>
        <end position="493"/>
    </location>
</feature>
<evidence type="ECO:0000256" key="2">
    <source>
        <dbReference type="ARBA" id="ARBA00004687"/>
    </source>
</evidence>
<dbReference type="InterPro" id="IPR007070">
    <property type="entry name" value="GPI_EtnP_transferase_1"/>
</dbReference>
<feature type="transmembrane region" description="Helical" evidence="14">
    <location>
        <begin position="907"/>
        <end position="927"/>
    </location>
</feature>
<dbReference type="InterPro" id="IPR002591">
    <property type="entry name" value="Phosphodiest/P_Trfase"/>
</dbReference>
<proteinExistence type="inferred from homology"/>
<dbReference type="Gene3D" id="3.40.720.10">
    <property type="entry name" value="Alkaline Phosphatase, subunit A"/>
    <property type="match status" value="1"/>
</dbReference>
<feature type="transmembrane region" description="Helical" evidence="14">
    <location>
        <begin position="590"/>
        <end position="610"/>
    </location>
</feature>
<evidence type="ECO:0000313" key="16">
    <source>
        <dbReference type="EMBL" id="OBA19845.1"/>
    </source>
</evidence>
<dbReference type="SUPFAM" id="SSF53649">
    <property type="entry name" value="Alkaline phosphatase-like"/>
    <property type="match status" value="1"/>
</dbReference>
<dbReference type="InterPro" id="IPR017852">
    <property type="entry name" value="GPI_EtnP_transferase_1_C"/>
</dbReference>
<evidence type="ECO:0000256" key="11">
    <source>
        <dbReference type="ARBA" id="ARBA00023180"/>
    </source>
</evidence>
<evidence type="ECO:0000313" key="17">
    <source>
        <dbReference type="Proteomes" id="UP000092555"/>
    </source>
</evidence>
<dbReference type="InterPro" id="IPR037671">
    <property type="entry name" value="PIGN_N"/>
</dbReference>
<comment type="subcellular location">
    <subcellularLocation>
        <location evidence="1 14">Endoplasmic reticulum membrane</location>
        <topology evidence="1 14">Multi-pass membrane protein</topology>
    </subcellularLocation>
</comment>
<dbReference type="GO" id="GO:0051377">
    <property type="term" value="F:mannose-ethanolamine phosphotransferase activity"/>
    <property type="evidence" value="ECO:0007669"/>
    <property type="project" value="UniProtKB-UniRule"/>
</dbReference>
<dbReference type="RefSeq" id="XP_018710370.1">
    <property type="nucleotide sequence ID" value="XM_018859016.1"/>
</dbReference>
<sequence length="969" mass="110251">MGLQRQVFIIIGVLFHFYYLWLIFDIYFVSPLVHGMAQHKSTLDPPAKRLFLIVGDGLRADKTFKRLEHPTSGRQEYLAPYLRNLVETEATWGISNTRMPTESRPGHVAMIAGFYEDVSAVTKGWKENPVDFDSFFNQSTHTYSFGLPDILPMFAYGENVVPGRIDVCMYGHEFEDFTQSSIELDSFVFKHFDELMESSKTNRTLRDELHQKGNVFFLHLLGPDTAGHAYRPYSAEYYDNIKYIDAKLSKLVPAIHEFFGDEESAFVFTADHGMSDFGSHGDGHPDNTRTPLIAWGAGVNKPVLASENRKLEQAPLASGYEEDYFDTWGFDHLERHDVRQADIASLMAYLIGANYPANSVGELPLAYIQGSSLNKIKALYENALAVVEQYVVKESEVYDHQFRYKPFDPFTEKPIAVYKQEIEALITSIEDGAPNAPELINEAVAMTELLMKCALDGLGYLQTYNWLLLRSIVTLGFFGWITYSFTVFLKLFILNEYEQPSHSKTLLPAFGAIAIGINYLLFYQNSPLNYYMYAAFPLFFWYTILNERALFTEGLGQLFFGVSNTTKAFTLVCFLGMYESIVYGFFDRNMFSILFFLVGLYPFFVAKPLYLHTKLLWFTSCISMCTFTNLDAVKTESLMQINFSAAASFMVGVLAAQKVFRRNIPPISKYIVGAQLVTILVMTWATNISVLSLQARNGLPFMSQILGWVTFVTSLVVLPGLHTVWSSADYQLRLLIVYLTFIPTFVILTISFELFFYVGYSLVLLQWLNIESQLKCSSESITNIKDRKNQLPEGYWLQIIRISIIGFFFLQFAFFGTGNVASISSFSLDSVYRLIPIFDPFPMGALLMLKLIIPYVLLSTCFGILNFQLQIRKFTISTLIISTSDFLSLNFFYLVKTEGSWLDIGVTISNYVLAIISSLFMLILELVSTVILRGVRFDDGETKAELQIQRIVNDDAPVSSRMRSKRKTD</sequence>
<feature type="transmembrane region" description="Helical" evidence="14">
    <location>
        <begin position="841"/>
        <end position="867"/>
    </location>
</feature>
<dbReference type="Pfam" id="PF01663">
    <property type="entry name" value="Phosphodiest"/>
    <property type="match status" value="1"/>
</dbReference>